<dbReference type="GO" id="GO:0005615">
    <property type="term" value="C:extracellular space"/>
    <property type="evidence" value="ECO:0007669"/>
    <property type="project" value="TreeGrafter"/>
</dbReference>
<dbReference type="CTD" id="20236340"/>
<gene>
    <name evidence="3" type="ORF">LOTGIDRAFT_154588</name>
</gene>
<dbReference type="KEGG" id="lgi:LOTGIDRAFT_154588"/>
<dbReference type="GeneID" id="20236340"/>
<proteinExistence type="predicted"/>
<keyword evidence="1" id="KW-0732">Signal</keyword>
<dbReference type="Pfam" id="PF00147">
    <property type="entry name" value="Fibrinogen_C"/>
    <property type="match status" value="1"/>
</dbReference>
<evidence type="ECO:0000313" key="3">
    <source>
        <dbReference type="EMBL" id="ESO87098.1"/>
    </source>
</evidence>
<dbReference type="STRING" id="225164.V3Z8A2"/>
<protein>
    <recommendedName>
        <fullName evidence="2">Fibrinogen C-terminal domain-containing protein</fullName>
    </recommendedName>
</protein>
<evidence type="ECO:0000256" key="1">
    <source>
        <dbReference type="SAM" id="SignalP"/>
    </source>
</evidence>
<sequence length="387" mass="43496">MPTRLCRFVETLKILSLLTRFATGDISAYFEKSWTYVDVCNEPVQATLTSHSVDSCAIICSHDSECRRFLFCSSTSSCKLYMDNGGCRIAEGTLGCSCFLKKNGCINGSCKCQLGYYGDNCQHVIKDCTEAEEHGIKYNKPVVLYVKPPGVTEPFNIVCYPLGGGWSYFLHRNSQCQFENFNRSLMEYETGFGTFRHNMWLGFDKIVPLLSIPNAAYSFNINLLKEDGSRCDTYYNGILLNKVKRMYTLYLGQYVATKLPCGNSFTGILYLNGKSFSTADRDLTGGNNCATTLGGVFVQNQWQNITFDYSSSHVSDKNNYHKEILAYFQSGACGLYTKNAPPVGSLTKTLDKQICHCLRAVKYYRCRLSNFTKCAHTSHDKSLPKVL</sequence>
<reference evidence="3 4" key="1">
    <citation type="journal article" date="2013" name="Nature">
        <title>Insights into bilaterian evolution from three spiralian genomes.</title>
        <authorList>
            <person name="Simakov O."/>
            <person name="Marletaz F."/>
            <person name="Cho S.J."/>
            <person name="Edsinger-Gonzales E."/>
            <person name="Havlak P."/>
            <person name="Hellsten U."/>
            <person name="Kuo D.H."/>
            <person name="Larsson T."/>
            <person name="Lv J."/>
            <person name="Arendt D."/>
            <person name="Savage R."/>
            <person name="Osoegawa K."/>
            <person name="de Jong P."/>
            <person name="Grimwood J."/>
            <person name="Chapman J.A."/>
            <person name="Shapiro H."/>
            <person name="Aerts A."/>
            <person name="Otillar R.P."/>
            <person name="Terry A.Y."/>
            <person name="Boore J.L."/>
            <person name="Grigoriev I.V."/>
            <person name="Lindberg D.R."/>
            <person name="Seaver E.C."/>
            <person name="Weisblat D.A."/>
            <person name="Putnam N.H."/>
            <person name="Rokhsar D.S."/>
        </authorList>
    </citation>
    <scope>NUCLEOTIDE SEQUENCE [LARGE SCALE GENOMIC DNA]</scope>
</reference>
<dbReference type="PROSITE" id="PS51406">
    <property type="entry name" value="FIBRINOGEN_C_2"/>
    <property type="match status" value="1"/>
</dbReference>
<organism evidence="3 4">
    <name type="scientific">Lottia gigantea</name>
    <name type="common">Giant owl limpet</name>
    <dbReference type="NCBI Taxonomy" id="225164"/>
    <lineage>
        <taxon>Eukaryota</taxon>
        <taxon>Metazoa</taxon>
        <taxon>Spiralia</taxon>
        <taxon>Lophotrochozoa</taxon>
        <taxon>Mollusca</taxon>
        <taxon>Gastropoda</taxon>
        <taxon>Patellogastropoda</taxon>
        <taxon>Lottioidea</taxon>
        <taxon>Lottiidae</taxon>
        <taxon>Lottia</taxon>
    </lineage>
</organism>
<feature type="signal peptide" evidence="1">
    <location>
        <begin position="1"/>
        <end position="24"/>
    </location>
</feature>
<dbReference type="HOGENOM" id="CLU_060190_0_0_1"/>
<dbReference type="Gene3D" id="3.90.215.10">
    <property type="entry name" value="Gamma Fibrinogen, chain A, domain 1"/>
    <property type="match status" value="1"/>
</dbReference>
<dbReference type="InterPro" id="IPR050373">
    <property type="entry name" value="Fibrinogen_C-term_domain"/>
</dbReference>
<dbReference type="RefSeq" id="XP_009062051.1">
    <property type="nucleotide sequence ID" value="XM_009063803.1"/>
</dbReference>
<accession>V3Z8A2</accession>
<dbReference type="PANTHER" id="PTHR19143:SF444">
    <property type="entry name" value="PROTEIN SCABROUS"/>
    <property type="match status" value="1"/>
</dbReference>
<dbReference type="InterPro" id="IPR002181">
    <property type="entry name" value="Fibrinogen_a/b/g_C_dom"/>
</dbReference>
<dbReference type="Proteomes" id="UP000030746">
    <property type="component" value="Unassembled WGS sequence"/>
</dbReference>
<dbReference type="OMA" id="YSCASSW"/>
<dbReference type="SUPFAM" id="SSF56496">
    <property type="entry name" value="Fibrinogen C-terminal domain-like"/>
    <property type="match status" value="1"/>
</dbReference>
<name>V3Z8A2_LOTGI</name>
<dbReference type="EMBL" id="KB202953">
    <property type="protein sequence ID" value="ESO87098.1"/>
    <property type="molecule type" value="Genomic_DNA"/>
</dbReference>
<keyword evidence="4" id="KW-1185">Reference proteome</keyword>
<evidence type="ECO:0000259" key="2">
    <source>
        <dbReference type="PROSITE" id="PS51406"/>
    </source>
</evidence>
<dbReference type="InterPro" id="IPR036056">
    <property type="entry name" value="Fibrinogen-like_C"/>
</dbReference>
<feature type="chain" id="PRO_5004715752" description="Fibrinogen C-terminal domain-containing protein" evidence="1">
    <location>
        <begin position="25"/>
        <end position="387"/>
    </location>
</feature>
<dbReference type="PANTHER" id="PTHR19143">
    <property type="entry name" value="FIBRINOGEN/TENASCIN/ANGIOPOEITIN"/>
    <property type="match status" value="1"/>
</dbReference>
<dbReference type="InterPro" id="IPR014716">
    <property type="entry name" value="Fibrinogen_a/b/g_C_1"/>
</dbReference>
<evidence type="ECO:0000313" key="4">
    <source>
        <dbReference type="Proteomes" id="UP000030746"/>
    </source>
</evidence>
<dbReference type="OrthoDB" id="6345539at2759"/>
<feature type="domain" description="Fibrinogen C-terminal" evidence="2">
    <location>
        <begin position="119"/>
        <end position="295"/>
    </location>
</feature>
<dbReference type="SMART" id="SM00186">
    <property type="entry name" value="FBG"/>
    <property type="match status" value="1"/>
</dbReference>
<dbReference type="AlphaFoldDB" id="V3Z8A2"/>